<dbReference type="AlphaFoldDB" id="A0AAP8MFD0"/>
<organism evidence="2 3">
    <name type="scientific">Halioglobus japonicus</name>
    <dbReference type="NCBI Taxonomy" id="930805"/>
    <lineage>
        <taxon>Bacteria</taxon>
        <taxon>Pseudomonadati</taxon>
        <taxon>Pseudomonadota</taxon>
        <taxon>Gammaproteobacteria</taxon>
        <taxon>Cellvibrionales</taxon>
        <taxon>Halieaceae</taxon>
        <taxon>Halioglobus</taxon>
    </lineage>
</organism>
<accession>A0AAP8MFD0</accession>
<evidence type="ECO:0008006" key="4">
    <source>
        <dbReference type="Google" id="ProtNLM"/>
    </source>
</evidence>
<sequence length="344" mass="38618">MPLARHLLYPTALSLCLLSAAAQANERWYQVELMVFANETGSASEQWEPLPQLNYPSSSRFLVYPAQVEARLAEHPGASNIDAYGRQLIVMSALEESTNIPPLPAPDTAAPETALEPAVTEPDQDPLEPQQLYPTPFIALPHAQREFHGKSAYMQRTGKYRTLFHETWVQPVQPEATAIPLVLDSSGDIQDWPRLQGTVTLHIARYLHVETNLWLNTRGDYLPGEWRMPAPPLGPPSLVVEQPEPNMVEAPEPYYVNQVPADHSVWPGDPNAIPDLEQDMGPVYPWRHAVAFKQKRRMRSNEVHYLDHPLVGLVVKFTPLDEEQLHEMGLAEQRSDADTIAGLD</sequence>
<keyword evidence="3" id="KW-1185">Reference proteome</keyword>
<dbReference type="EMBL" id="PKUR01000002">
    <property type="protein sequence ID" value="PLW86781.1"/>
    <property type="molecule type" value="Genomic_DNA"/>
</dbReference>
<evidence type="ECO:0000313" key="3">
    <source>
        <dbReference type="Proteomes" id="UP000235162"/>
    </source>
</evidence>
<proteinExistence type="predicted"/>
<comment type="caution">
    <text evidence="2">The sequence shown here is derived from an EMBL/GenBank/DDBJ whole genome shotgun (WGS) entry which is preliminary data.</text>
</comment>
<feature type="signal peptide" evidence="1">
    <location>
        <begin position="1"/>
        <end position="24"/>
    </location>
</feature>
<name>A0AAP8MFD0_9GAMM</name>
<feature type="chain" id="PRO_5042854265" description="Peptidoglycan-binding protein CsiV" evidence="1">
    <location>
        <begin position="25"/>
        <end position="344"/>
    </location>
</feature>
<evidence type="ECO:0000313" key="2">
    <source>
        <dbReference type="EMBL" id="PLW86781.1"/>
    </source>
</evidence>
<reference evidence="2 3" key="1">
    <citation type="submission" date="2018-01" db="EMBL/GenBank/DDBJ databases">
        <title>The draft genome sequence of Halioglobus japonicus S1-36.</title>
        <authorList>
            <person name="Du Z.-J."/>
            <person name="Shi M.-J."/>
        </authorList>
    </citation>
    <scope>NUCLEOTIDE SEQUENCE [LARGE SCALE GENOMIC DNA]</scope>
    <source>
        <strain evidence="2 3">S1-36</strain>
    </source>
</reference>
<keyword evidence="1" id="KW-0732">Signal</keyword>
<dbReference type="RefSeq" id="WP_084199560.1">
    <property type="nucleotide sequence ID" value="NZ_BMYL01000002.1"/>
</dbReference>
<evidence type="ECO:0000256" key="1">
    <source>
        <dbReference type="SAM" id="SignalP"/>
    </source>
</evidence>
<dbReference type="InterPro" id="IPR021241">
    <property type="entry name" value="CsiV"/>
</dbReference>
<dbReference type="Pfam" id="PF10972">
    <property type="entry name" value="CsiV"/>
    <property type="match status" value="1"/>
</dbReference>
<dbReference type="KEGG" id="hja:BST95_11400"/>
<protein>
    <recommendedName>
        <fullName evidence="4">Peptidoglycan-binding protein CsiV</fullName>
    </recommendedName>
</protein>
<gene>
    <name evidence="2" type="ORF">C0029_10400</name>
</gene>
<dbReference type="Proteomes" id="UP000235162">
    <property type="component" value="Unassembled WGS sequence"/>
</dbReference>